<proteinExistence type="predicted"/>
<protein>
    <submittedName>
        <fullName evidence="2">Uncharacterized protein</fullName>
    </submittedName>
</protein>
<accession>S7TNM9</accession>
<evidence type="ECO:0000256" key="1">
    <source>
        <dbReference type="SAM" id="MobiDB-lite"/>
    </source>
</evidence>
<evidence type="ECO:0000313" key="3">
    <source>
        <dbReference type="Proteomes" id="UP000014977"/>
    </source>
</evidence>
<feature type="region of interest" description="Disordered" evidence="1">
    <location>
        <begin position="1"/>
        <end position="40"/>
    </location>
</feature>
<keyword evidence="3" id="KW-1185">Reference proteome</keyword>
<gene>
    <name evidence="2" type="ORF">dsmv_0182</name>
</gene>
<name>S7TNM9_DESML</name>
<comment type="caution">
    <text evidence="2">The sequence shown here is derived from an EMBL/GenBank/DDBJ whole genome shotgun (WGS) entry which is preliminary data.</text>
</comment>
<evidence type="ECO:0000313" key="2">
    <source>
        <dbReference type="EMBL" id="EPR38772.1"/>
    </source>
</evidence>
<dbReference type="EMBL" id="ATHJ01000094">
    <property type="protein sequence ID" value="EPR38772.1"/>
    <property type="molecule type" value="Genomic_DNA"/>
</dbReference>
<reference evidence="2 3" key="1">
    <citation type="journal article" date="2013" name="Genome Announc.">
        <title>Draft genome sequences for three mercury-methylating, sulfate-reducing bacteria.</title>
        <authorList>
            <person name="Brown S.D."/>
            <person name="Hurt R.A.Jr."/>
            <person name="Gilmour C.C."/>
            <person name="Elias D.A."/>
        </authorList>
    </citation>
    <scope>NUCLEOTIDE SEQUENCE [LARGE SCALE GENOMIC DNA]</scope>
    <source>
        <strain evidence="2 3">DSM 2059</strain>
    </source>
</reference>
<sequence>MPAPKACHMNTDSRTATGREPRRRIHGIETGIRDSGNHTP</sequence>
<organism evidence="2 3">
    <name type="scientific">Desulfococcus multivorans DSM 2059</name>
    <dbReference type="NCBI Taxonomy" id="1121405"/>
    <lineage>
        <taxon>Bacteria</taxon>
        <taxon>Pseudomonadati</taxon>
        <taxon>Thermodesulfobacteriota</taxon>
        <taxon>Desulfobacteria</taxon>
        <taxon>Desulfobacterales</taxon>
        <taxon>Desulfococcaceae</taxon>
        <taxon>Desulfococcus</taxon>
    </lineage>
</organism>
<dbReference type="Proteomes" id="UP000014977">
    <property type="component" value="Unassembled WGS sequence"/>
</dbReference>
<dbReference type="AlphaFoldDB" id="S7TNM9"/>
<feature type="compositionally biased region" description="Basic and acidic residues" evidence="1">
    <location>
        <begin position="31"/>
        <end position="40"/>
    </location>
</feature>